<dbReference type="RefSeq" id="WP_378033999.1">
    <property type="nucleotide sequence ID" value="NZ_JBHSIV010000001.1"/>
</dbReference>
<keyword evidence="1" id="KW-0472">Membrane</keyword>
<evidence type="ECO:0000256" key="1">
    <source>
        <dbReference type="SAM" id="Phobius"/>
    </source>
</evidence>
<keyword evidence="3" id="KW-1185">Reference proteome</keyword>
<feature type="transmembrane region" description="Helical" evidence="1">
    <location>
        <begin position="75"/>
        <end position="97"/>
    </location>
</feature>
<evidence type="ECO:0000313" key="3">
    <source>
        <dbReference type="Proteomes" id="UP001595947"/>
    </source>
</evidence>
<dbReference type="Pfam" id="PF11196">
    <property type="entry name" value="DUF2834"/>
    <property type="match status" value="1"/>
</dbReference>
<proteinExistence type="predicted"/>
<keyword evidence="1" id="KW-0812">Transmembrane</keyword>
<dbReference type="Proteomes" id="UP001595947">
    <property type="component" value="Unassembled WGS sequence"/>
</dbReference>
<dbReference type="InterPro" id="IPR021362">
    <property type="entry name" value="DUF2834"/>
</dbReference>
<organism evidence="2 3">
    <name type="scientific">Actinomycetospora atypica</name>
    <dbReference type="NCBI Taxonomy" id="1290095"/>
    <lineage>
        <taxon>Bacteria</taxon>
        <taxon>Bacillati</taxon>
        <taxon>Actinomycetota</taxon>
        <taxon>Actinomycetes</taxon>
        <taxon>Pseudonocardiales</taxon>
        <taxon>Pseudonocardiaceae</taxon>
        <taxon>Actinomycetospora</taxon>
    </lineage>
</organism>
<keyword evidence="1" id="KW-1133">Transmembrane helix</keyword>
<evidence type="ECO:0000313" key="2">
    <source>
        <dbReference type="EMBL" id="MFC5060642.1"/>
    </source>
</evidence>
<feature type="transmembrane region" description="Helical" evidence="1">
    <location>
        <begin position="37"/>
        <end position="63"/>
    </location>
</feature>
<accession>A0ABV9YG74</accession>
<name>A0ABV9YG74_9PSEU</name>
<protein>
    <submittedName>
        <fullName evidence="2">DUF2834 domain-containing protein</fullName>
    </submittedName>
</protein>
<sequence length="109" mass="11570">MRPLVAVYGALAVVGLVGTWWFNVASAAAGEDYLGGWFGTAASSSAAVDILVAGVAACVFMVVEGRRLGWRPWTLVLLVVGSFAIAVAFVFPLFLALREQSRSRQEVHA</sequence>
<comment type="caution">
    <text evidence="2">The sequence shown here is derived from an EMBL/GenBank/DDBJ whole genome shotgun (WGS) entry which is preliminary data.</text>
</comment>
<dbReference type="EMBL" id="JBHSIV010000001">
    <property type="protein sequence ID" value="MFC5060642.1"/>
    <property type="molecule type" value="Genomic_DNA"/>
</dbReference>
<gene>
    <name evidence="2" type="ORF">ACFPBZ_00350</name>
</gene>
<reference evidence="3" key="1">
    <citation type="journal article" date="2019" name="Int. J. Syst. Evol. Microbiol.">
        <title>The Global Catalogue of Microorganisms (GCM) 10K type strain sequencing project: providing services to taxonomists for standard genome sequencing and annotation.</title>
        <authorList>
            <consortium name="The Broad Institute Genomics Platform"/>
            <consortium name="The Broad Institute Genome Sequencing Center for Infectious Disease"/>
            <person name="Wu L."/>
            <person name="Ma J."/>
        </authorList>
    </citation>
    <scope>NUCLEOTIDE SEQUENCE [LARGE SCALE GENOMIC DNA]</scope>
    <source>
        <strain evidence="3">CGMCC 4.7093</strain>
    </source>
</reference>